<proteinExistence type="predicted"/>
<dbReference type="EMBL" id="JAUCMM010000008">
    <property type="protein sequence ID" value="MDM7889261.1"/>
    <property type="molecule type" value="Genomic_DNA"/>
</dbReference>
<evidence type="ECO:0000313" key="1">
    <source>
        <dbReference type="EMBL" id="MDM7889261.1"/>
    </source>
</evidence>
<name>A0ABT7TIB5_9MICO</name>
<organism evidence="1 2">
    <name type="scientific">Curtobacterium subtropicum</name>
    <dbReference type="NCBI Taxonomy" id="3055138"/>
    <lineage>
        <taxon>Bacteria</taxon>
        <taxon>Bacillati</taxon>
        <taxon>Actinomycetota</taxon>
        <taxon>Actinomycetes</taxon>
        <taxon>Micrococcales</taxon>
        <taxon>Microbacteriaceae</taxon>
        <taxon>Curtobacterium</taxon>
    </lineage>
</organism>
<gene>
    <name evidence="1" type="ORF">QUG98_12455</name>
</gene>
<dbReference type="Proteomes" id="UP001235720">
    <property type="component" value="Unassembled WGS sequence"/>
</dbReference>
<sequence length="312" mass="34187">MHERVLAVPLIRTSNFPSAERRALQRRAQRGELLSIRPGVLVDPASIVQLLAEERHLLLVRATAHRIRPPRLLAHRSAALAYGLPLVGDPPDRVELRDPRRSRADTTAHQRVRPVAVRAARTRWDGTPPYEPSTFAGIAVEPLVDVLVDVAATEPLATALPVIDAALHDRRVLPEMLAEAAATVATAHDKAATALGMGSALSDSPAESVCRVRFVQLGAPVPVQQHVFARSGERTAVVDFWFPDQGVVVEVDGRAKHGEGPDAAAAHWQEKQREDFLRSFPEVRTVVRVVWSDLTAPERLRAKLLRAGVPCR</sequence>
<accession>A0ABT7TIB5</accession>
<comment type="caution">
    <text evidence="1">The sequence shown here is derived from an EMBL/GenBank/DDBJ whole genome shotgun (WGS) entry which is preliminary data.</text>
</comment>
<keyword evidence="2" id="KW-1185">Reference proteome</keyword>
<reference evidence="1 2" key="1">
    <citation type="submission" date="2023-06" db="EMBL/GenBank/DDBJ databases">
        <authorList>
            <person name="Feng G."/>
            <person name="Li J."/>
            <person name="Zhu H."/>
        </authorList>
    </citation>
    <scope>NUCLEOTIDE SEQUENCE [LARGE SCALE GENOMIC DNA]</scope>
    <source>
        <strain evidence="1 2">RHCJP20</strain>
    </source>
</reference>
<protein>
    <recommendedName>
        <fullName evidence="3">DUF559 domain-containing protein</fullName>
    </recommendedName>
</protein>
<evidence type="ECO:0000313" key="2">
    <source>
        <dbReference type="Proteomes" id="UP001235720"/>
    </source>
</evidence>
<dbReference type="RefSeq" id="WP_289470832.1">
    <property type="nucleotide sequence ID" value="NZ_JAUCMM010000008.1"/>
</dbReference>
<evidence type="ECO:0008006" key="3">
    <source>
        <dbReference type="Google" id="ProtNLM"/>
    </source>
</evidence>